<evidence type="ECO:0000313" key="9">
    <source>
        <dbReference type="EMBL" id="MZP30818.1"/>
    </source>
</evidence>
<dbReference type="InterPro" id="IPR006679">
    <property type="entry name" value="Adenine_deam"/>
</dbReference>
<feature type="domain" description="Amidohydrolase-related" evidence="7">
    <location>
        <begin position="73"/>
        <end position="357"/>
    </location>
</feature>
<comment type="cofactor">
    <cofactor evidence="6">
        <name>Mn(2+)</name>
        <dbReference type="ChEBI" id="CHEBI:29035"/>
    </cofactor>
</comment>
<dbReference type="GO" id="GO:0006146">
    <property type="term" value="P:adenine catabolic process"/>
    <property type="evidence" value="ECO:0007669"/>
    <property type="project" value="InterPro"/>
</dbReference>
<name>A0A845LAV6_9FIRM</name>
<dbReference type="OrthoDB" id="9775607at2"/>
<evidence type="ECO:0000256" key="5">
    <source>
        <dbReference type="ARBA" id="ARBA00047720"/>
    </source>
</evidence>
<dbReference type="Gene3D" id="2.30.40.10">
    <property type="entry name" value="Urease, subunit C, domain 1"/>
    <property type="match status" value="1"/>
</dbReference>
<dbReference type="RefSeq" id="WP_161259340.1">
    <property type="nucleotide sequence ID" value="NZ_WXEY01000019.1"/>
</dbReference>
<comment type="caution">
    <text evidence="9">The sequence shown here is derived from an EMBL/GenBank/DDBJ whole genome shotgun (WGS) entry which is preliminary data.</text>
</comment>
<evidence type="ECO:0000313" key="10">
    <source>
        <dbReference type="Proteomes" id="UP000463470"/>
    </source>
</evidence>
<dbReference type="EMBL" id="WXEY01000019">
    <property type="protein sequence ID" value="MZP30818.1"/>
    <property type="molecule type" value="Genomic_DNA"/>
</dbReference>
<dbReference type="SUPFAM" id="SSF51338">
    <property type="entry name" value="Composite domain of metallo-dependent hydrolases"/>
    <property type="match status" value="1"/>
</dbReference>
<evidence type="ECO:0000256" key="1">
    <source>
        <dbReference type="ARBA" id="ARBA00006773"/>
    </source>
</evidence>
<dbReference type="Pfam" id="PF13382">
    <property type="entry name" value="Adenine_deam_C"/>
    <property type="match status" value="1"/>
</dbReference>
<comment type="similarity">
    <text evidence="1 6">Belongs to the metallo-dependent hydrolases superfamily. Adenine deaminase family.</text>
</comment>
<dbReference type="EC" id="3.5.4.2" evidence="2 6"/>
<evidence type="ECO:0000256" key="3">
    <source>
        <dbReference type="ARBA" id="ARBA00022801"/>
    </source>
</evidence>
<dbReference type="GO" id="GO:0000034">
    <property type="term" value="F:adenine deaminase activity"/>
    <property type="evidence" value="ECO:0007669"/>
    <property type="project" value="UniProtKB-UniRule"/>
</dbReference>
<evidence type="ECO:0000256" key="2">
    <source>
        <dbReference type="ARBA" id="ARBA00012782"/>
    </source>
</evidence>
<evidence type="ECO:0000259" key="8">
    <source>
        <dbReference type="Pfam" id="PF13382"/>
    </source>
</evidence>
<dbReference type="PANTHER" id="PTHR11113:SF2">
    <property type="entry name" value="ADENINE DEAMINASE"/>
    <property type="match status" value="1"/>
</dbReference>
<reference evidence="9 10" key="1">
    <citation type="submission" date="2020-01" db="EMBL/GenBank/DDBJ databases">
        <title>Whole-genome sequence of Heliobacterium undosum DSM 13378.</title>
        <authorList>
            <person name="Kyndt J.A."/>
            <person name="Meyer T.E."/>
        </authorList>
    </citation>
    <scope>NUCLEOTIDE SEQUENCE [LARGE SCALE GENOMIC DNA]</scope>
    <source>
        <strain evidence="9 10">DSM 13378</strain>
    </source>
</reference>
<accession>A0A845LAV6</accession>
<keyword evidence="10" id="KW-1185">Reference proteome</keyword>
<comment type="catalytic activity">
    <reaction evidence="5 6">
        <text>adenine + H2O + H(+) = hypoxanthine + NH4(+)</text>
        <dbReference type="Rhea" id="RHEA:23688"/>
        <dbReference type="ChEBI" id="CHEBI:15377"/>
        <dbReference type="ChEBI" id="CHEBI:15378"/>
        <dbReference type="ChEBI" id="CHEBI:16708"/>
        <dbReference type="ChEBI" id="CHEBI:17368"/>
        <dbReference type="ChEBI" id="CHEBI:28938"/>
        <dbReference type="EC" id="3.5.4.2"/>
    </reaction>
</comment>
<dbReference type="InterPro" id="IPR032466">
    <property type="entry name" value="Metal_Hydrolase"/>
</dbReference>
<dbReference type="CDD" id="cd01295">
    <property type="entry name" value="AdeC"/>
    <property type="match status" value="1"/>
</dbReference>
<dbReference type="Proteomes" id="UP000463470">
    <property type="component" value="Unassembled WGS sequence"/>
</dbReference>
<dbReference type="HAMAP" id="MF_01518">
    <property type="entry name" value="Adenine_deamin"/>
    <property type="match status" value="1"/>
</dbReference>
<dbReference type="SUPFAM" id="SSF51556">
    <property type="entry name" value="Metallo-dependent hydrolases"/>
    <property type="match status" value="1"/>
</dbReference>
<organism evidence="9 10">
    <name type="scientific">Heliomicrobium undosum</name>
    <dbReference type="NCBI Taxonomy" id="121734"/>
    <lineage>
        <taxon>Bacteria</taxon>
        <taxon>Bacillati</taxon>
        <taxon>Bacillota</taxon>
        <taxon>Clostridia</taxon>
        <taxon>Eubacteriales</taxon>
        <taxon>Heliobacteriaceae</taxon>
        <taxon>Heliomicrobium</taxon>
    </lineage>
</organism>
<dbReference type="InterPro" id="IPR006680">
    <property type="entry name" value="Amidohydro-rel"/>
</dbReference>
<feature type="domain" description="Adenine deaminase C-terminal" evidence="8">
    <location>
        <begin position="440"/>
        <end position="588"/>
    </location>
</feature>
<keyword evidence="3 6" id="KW-0378">Hydrolase</keyword>
<evidence type="ECO:0000256" key="6">
    <source>
        <dbReference type="HAMAP-Rule" id="MF_01518"/>
    </source>
</evidence>
<protein>
    <recommendedName>
        <fullName evidence="2 6">Adenine deaminase</fullName>
        <shortName evidence="6">Adenase</shortName>
        <shortName evidence="6">Adenine aminase</shortName>
        <ecNumber evidence="2 6">3.5.4.2</ecNumber>
    </recommendedName>
</protein>
<dbReference type="NCBIfam" id="TIGR01178">
    <property type="entry name" value="ade"/>
    <property type="match status" value="1"/>
</dbReference>
<dbReference type="AlphaFoldDB" id="A0A845LAV6"/>
<gene>
    <name evidence="6 9" type="primary">ade</name>
    <name evidence="9" type="ORF">GTO91_13955</name>
</gene>
<dbReference type="Pfam" id="PF01979">
    <property type="entry name" value="Amidohydro_1"/>
    <property type="match status" value="1"/>
</dbReference>
<evidence type="ECO:0000256" key="4">
    <source>
        <dbReference type="ARBA" id="ARBA00023211"/>
    </source>
</evidence>
<dbReference type="PANTHER" id="PTHR11113">
    <property type="entry name" value="N-ACETYLGLUCOSAMINE-6-PHOSPHATE DEACETYLASE"/>
    <property type="match status" value="1"/>
</dbReference>
<keyword evidence="4 6" id="KW-0464">Manganese</keyword>
<evidence type="ECO:0000259" key="7">
    <source>
        <dbReference type="Pfam" id="PF01979"/>
    </source>
</evidence>
<dbReference type="Gene3D" id="3.20.20.140">
    <property type="entry name" value="Metal-dependent hydrolases"/>
    <property type="match status" value="1"/>
</dbReference>
<dbReference type="InterPro" id="IPR026912">
    <property type="entry name" value="Adenine_deam_C"/>
</dbReference>
<sequence length="595" mass="62043">MTANKKQNGDILLRGGKVVNVFTLEVEEADVAIAGGMITGVYRRGETPAVDAATTDSTAALNYGEIIDLQGAFVTPGLIDAHIHIESTLLTPPAFADAVIPHGTTAVIADPHEIANVLGFDGVKAFARMAAGLPMDVYMMIPSCVPATPLETSGAVLDAEAVSRLFDVAPGAIGLAEVMNVPGVLAGDADLLQKIAAARLRGLPVDGHAPGLSEDALQAYIAAGISSDHESVTSEEAWDKLRRGMRLLIREGSAAQNLAGLISCIVPSVSENISFCSDDRHPEDLLHDGHMNAILRKAVSLGVAPALAVKLATLTTARHYRLSGLGAVAPGYRADLAVFSDLAEFRAQAVFKAGRLVASDGEIRDRLDRASICAQTGADSAEATVEVDKYPPRFGEGSVHLPDITGRLAPAYEPNAKVRVIVIQPGQIVTGQEIVSAADIGPEKDILPLAVIERHGKRGSIGCGFVRGFGLKKGAVASTVGHDSHNLIVVGVNEAEMEFACRTIAQMGGGMVAVAGGEVKAALPLPVAGLMSDEDAATIARRLRALHRAVSDLGCPLAAPMMTLSFLALPVIPELKLTDLGLVDVNRFSLVPVLC</sequence>
<proteinExistence type="inferred from homology"/>
<dbReference type="InterPro" id="IPR011059">
    <property type="entry name" value="Metal-dep_hydrolase_composite"/>
</dbReference>